<dbReference type="InterPro" id="IPR039424">
    <property type="entry name" value="SBP_5"/>
</dbReference>
<dbReference type="OrthoDB" id="9803988at2"/>
<dbReference type="PANTHER" id="PTHR30290:SF65">
    <property type="entry name" value="MONOACYL PHOSPHATIDYLINOSITOL TETRAMANNOSIDE-BINDING PROTEIN LPQW-RELATED"/>
    <property type="match status" value="1"/>
</dbReference>
<feature type="region of interest" description="Disordered" evidence="1">
    <location>
        <begin position="326"/>
        <end position="355"/>
    </location>
</feature>
<feature type="compositionally biased region" description="Polar residues" evidence="1">
    <location>
        <begin position="343"/>
        <end position="353"/>
    </location>
</feature>
<feature type="region of interest" description="Disordered" evidence="1">
    <location>
        <begin position="560"/>
        <end position="607"/>
    </location>
</feature>
<dbReference type="EMBL" id="QXJK01000007">
    <property type="protein sequence ID" value="RIX34456.1"/>
    <property type="molecule type" value="Genomic_DNA"/>
</dbReference>
<evidence type="ECO:0000256" key="1">
    <source>
        <dbReference type="SAM" id="MobiDB-lite"/>
    </source>
</evidence>
<organism evidence="3 4">
    <name type="scientific">Corynebacterium falsenii</name>
    <dbReference type="NCBI Taxonomy" id="108486"/>
    <lineage>
        <taxon>Bacteria</taxon>
        <taxon>Bacillati</taxon>
        <taxon>Actinomycetota</taxon>
        <taxon>Actinomycetes</taxon>
        <taxon>Mycobacteriales</taxon>
        <taxon>Corynebacteriaceae</taxon>
        <taxon>Corynebacterium</taxon>
    </lineage>
</organism>
<dbReference type="STRING" id="1451189.CFAL_07695"/>
<keyword evidence="4" id="KW-1185">Reference proteome</keyword>
<dbReference type="GO" id="GO:1904680">
    <property type="term" value="F:peptide transmembrane transporter activity"/>
    <property type="evidence" value="ECO:0007669"/>
    <property type="project" value="TreeGrafter"/>
</dbReference>
<dbReference type="AlphaFoldDB" id="A0A418Q6M5"/>
<evidence type="ECO:0000313" key="3">
    <source>
        <dbReference type="EMBL" id="RIX34456.1"/>
    </source>
</evidence>
<feature type="compositionally biased region" description="Polar residues" evidence="1">
    <location>
        <begin position="444"/>
        <end position="457"/>
    </location>
</feature>
<evidence type="ECO:0000259" key="2">
    <source>
        <dbReference type="Pfam" id="PF00496"/>
    </source>
</evidence>
<reference evidence="3 4" key="1">
    <citation type="submission" date="2018-09" db="EMBL/GenBank/DDBJ databases">
        <title>Optimization and identification of Corynebacterium falsenii FN1-14 from fish paste.</title>
        <authorList>
            <person name="Daroonpunt R."/>
            <person name="Tanasupawat S."/>
        </authorList>
    </citation>
    <scope>NUCLEOTIDE SEQUENCE [LARGE SCALE GENOMIC DNA]</scope>
    <source>
        <strain evidence="3 4">FN1-14</strain>
    </source>
</reference>
<evidence type="ECO:0000313" key="4">
    <source>
        <dbReference type="Proteomes" id="UP000285278"/>
    </source>
</evidence>
<dbReference type="Gene3D" id="3.10.105.10">
    <property type="entry name" value="Dipeptide-binding Protein, Domain 3"/>
    <property type="match status" value="1"/>
</dbReference>
<sequence length="607" mass="64322">MVLAACQANPADPPAVDPASTTQTDAPVTQPPAKALREITVGVDPFTTNLNPHVVGNHDPVVAAIADLTLPSVFISGSQGKTLDSNFITDVKTDDDSAPTEVTYTLNPAAQWSDGTPITISDFQYLAEVISKEPTAAGKNVYSHIVSITDGDKAGQIVVHLDEPFTPWKDLFQHLLPSHIYRAEGQNFASMMQGNSAASAGAYAVKSVNEGRGIVELQRNDRYWGRQPAKTDVLRFTTVANNSMGAQMLRTEQIQAYRTRPSATTDLIFSQLDKIRTRTTAREVQLNVVLNQASSRMSNRQARQRVLDVLNRNIIGEIVEGSNSIKAPSWNVMPTGDGESESRTSSAGTTNSDDPLILAAPNDDQTAIIAARTAADQLNRAGVATVVRTAEPNNLFGTQLPKGEVDGVVTWQDSADSVSKYMDQFSCSAATSTDSSKDARDAKTTSASETNKPTSTAEAGDSGVASDDKTRPQGGNLGSICSTEIDSIIGKLTRGDESLNDAKEELNAAIARQSTVLPILPDSAAFAALDLLSGPSERLNSWPTDDDSGILISAPTWTLTAKPGQNANGDSNETASPSESTEATTATSTETSTEATTATSTEGEKKK</sequence>
<comment type="caution">
    <text evidence="3">The sequence shown here is derived from an EMBL/GenBank/DDBJ whole genome shotgun (WGS) entry which is preliminary data.</text>
</comment>
<dbReference type="SUPFAM" id="SSF53850">
    <property type="entry name" value="Periplasmic binding protein-like II"/>
    <property type="match status" value="1"/>
</dbReference>
<protein>
    <submittedName>
        <fullName evidence="3">ABC transporter family substrate-binding protein</fullName>
    </submittedName>
</protein>
<dbReference type="Pfam" id="PF00496">
    <property type="entry name" value="SBP_bac_5"/>
    <property type="match status" value="1"/>
</dbReference>
<feature type="domain" description="Solute-binding protein family 5" evidence="2">
    <location>
        <begin position="99"/>
        <end position="429"/>
    </location>
</feature>
<feature type="compositionally biased region" description="Polar residues" evidence="1">
    <location>
        <begin position="560"/>
        <end position="572"/>
    </location>
</feature>
<dbReference type="InterPro" id="IPR000914">
    <property type="entry name" value="SBP_5_dom"/>
</dbReference>
<feature type="region of interest" description="Disordered" evidence="1">
    <location>
        <begin position="1"/>
        <end position="29"/>
    </location>
</feature>
<dbReference type="GO" id="GO:0015833">
    <property type="term" value="P:peptide transport"/>
    <property type="evidence" value="ECO:0007669"/>
    <property type="project" value="TreeGrafter"/>
</dbReference>
<dbReference type="PANTHER" id="PTHR30290">
    <property type="entry name" value="PERIPLASMIC BINDING COMPONENT OF ABC TRANSPORTER"/>
    <property type="match status" value="1"/>
</dbReference>
<dbReference type="Proteomes" id="UP000285278">
    <property type="component" value="Unassembled WGS sequence"/>
</dbReference>
<dbReference type="Gene3D" id="3.90.76.10">
    <property type="entry name" value="Dipeptide-binding Protein, Domain 1"/>
    <property type="match status" value="1"/>
</dbReference>
<gene>
    <name evidence="3" type="ORF">D3M95_07725</name>
</gene>
<name>A0A418Q6M5_9CORY</name>
<feature type="region of interest" description="Disordered" evidence="1">
    <location>
        <begin position="429"/>
        <end position="480"/>
    </location>
</feature>
<proteinExistence type="predicted"/>
<accession>A0A418Q6M5</accession>
<feature type="compositionally biased region" description="Low complexity" evidence="1">
    <location>
        <begin position="573"/>
        <end position="601"/>
    </location>
</feature>